<dbReference type="EMBL" id="QUMS01000003">
    <property type="protein sequence ID" value="REG07240.1"/>
    <property type="molecule type" value="Genomic_DNA"/>
</dbReference>
<dbReference type="RefSeq" id="WP_116225711.1">
    <property type="nucleotide sequence ID" value="NZ_AP018437.1"/>
</dbReference>
<dbReference type="AlphaFoldDB" id="A0A347ZW63"/>
<feature type="transmembrane region" description="Helical" evidence="1">
    <location>
        <begin position="73"/>
        <end position="96"/>
    </location>
</feature>
<keyword evidence="3" id="KW-1185">Reference proteome</keyword>
<reference evidence="2 3" key="1">
    <citation type="submission" date="2018-08" db="EMBL/GenBank/DDBJ databases">
        <title>Genomic Encyclopedia of Type Strains, Phase IV (KMG-IV): sequencing the most valuable type-strain genomes for metagenomic binning, comparative biology and taxonomic classification.</title>
        <authorList>
            <person name="Goeker M."/>
        </authorList>
    </citation>
    <scope>NUCLEOTIDE SEQUENCE [LARGE SCALE GENOMIC DNA]</scope>
    <source>
        <strain evidence="2 3">DSM 23923</strain>
    </source>
</reference>
<proteinExistence type="predicted"/>
<feature type="transmembrane region" description="Helical" evidence="1">
    <location>
        <begin position="116"/>
        <end position="139"/>
    </location>
</feature>
<feature type="transmembrane region" description="Helical" evidence="1">
    <location>
        <begin position="36"/>
        <end position="61"/>
    </location>
</feature>
<gene>
    <name evidence="2" type="ORF">DFR64_2445</name>
</gene>
<dbReference type="Proteomes" id="UP000256388">
    <property type="component" value="Unassembled WGS sequence"/>
</dbReference>
<feature type="transmembrane region" description="Helical" evidence="1">
    <location>
        <begin position="12"/>
        <end position="30"/>
    </location>
</feature>
<name>A0A347ZW63_9CHLR</name>
<keyword evidence="1" id="KW-1133">Transmembrane helix</keyword>
<accession>A0A347ZW63</accession>
<sequence>MHILKNRILTIQSLFIILVVLAALVVFLMFSDNMGILAGVNIFALWGMFTLAGLGLVLMVYKAKLSGKVKISLLACGYAAAGFLVGVVLHNLFYALASMTASVFLSGLLGFLEGTFFILAVLICPLALLVGILGSLVLWKDIPSGK</sequence>
<evidence type="ECO:0000313" key="2">
    <source>
        <dbReference type="EMBL" id="REG07240.1"/>
    </source>
</evidence>
<protein>
    <submittedName>
        <fullName evidence="2">Uncharacterized protein</fullName>
    </submittedName>
</protein>
<organism evidence="2 3">
    <name type="scientific">Pelolinea submarina</name>
    <dbReference type="NCBI Taxonomy" id="913107"/>
    <lineage>
        <taxon>Bacteria</taxon>
        <taxon>Bacillati</taxon>
        <taxon>Chloroflexota</taxon>
        <taxon>Anaerolineae</taxon>
        <taxon>Anaerolineales</taxon>
        <taxon>Anaerolineaceae</taxon>
        <taxon>Pelolinea</taxon>
    </lineage>
</organism>
<comment type="caution">
    <text evidence="2">The sequence shown here is derived from an EMBL/GenBank/DDBJ whole genome shotgun (WGS) entry which is preliminary data.</text>
</comment>
<evidence type="ECO:0000256" key="1">
    <source>
        <dbReference type="SAM" id="Phobius"/>
    </source>
</evidence>
<evidence type="ECO:0000313" key="3">
    <source>
        <dbReference type="Proteomes" id="UP000256388"/>
    </source>
</evidence>
<keyword evidence="1" id="KW-0472">Membrane</keyword>
<keyword evidence="1" id="KW-0812">Transmembrane</keyword>